<dbReference type="GO" id="GO:0003700">
    <property type="term" value="F:DNA-binding transcription factor activity"/>
    <property type="evidence" value="ECO:0007669"/>
    <property type="project" value="InterPro"/>
</dbReference>
<evidence type="ECO:0000256" key="1">
    <source>
        <dbReference type="ARBA" id="ARBA00022491"/>
    </source>
</evidence>
<dbReference type="CDD" id="cd01109">
    <property type="entry name" value="HTH_YyaN"/>
    <property type="match status" value="1"/>
</dbReference>
<dbReference type="PANTHER" id="PTHR30204">
    <property type="entry name" value="REDOX-CYCLING DRUG-SENSING TRANSCRIPTIONAL ACTIVATOR SOXR"/>
    <property type="match status" value="1"/>
</dbReference>
<keyword evidence="2" id="KW-0805">Transcription regulation</keyword>
<keyword evidence="5" id="KW-0175">Coiled coil</keyword>
<dbReference type="PATRIC" id="fig|1423726.3.peg.2521"/>
<keyword evidence="8" id="KW-1185">Reference proteome</keyword>
<accession>A0A0R1GZ31</accession>
<dbReference type="PRINTS" id="PR00040">
    <property type="entry name" value="HTHMERR"/>
</dbReference>
<dbReference type="InterPro" id="IPR000551">
    <property type="entry name" value="MerR-type_HTH_dom"/>
</dbReference>
<dbReference type="Proteomes" id="UP000051461">
    <property type="component" value="Unassembled WGS sequence"/>
</dbReference>
<evidence type="ECO:0000256" key="3">
    <source>
        <dbReference type="ARBA" id="ARBA00023125"/>
    </source>
</evidence>
<keyword evidence="3" id="KW-0238">DNA-binding</keyword>
<dbReference type="PROSITE" id="PS50937">
    <property type="entry name" value="HTH_MERR_2"/>
    <property type="match status" value="1"/>
</dbReference>
<dbReference type="AlphaFoldDB" id="A0A0R1GZ31"/>
<evidence type="ECO:0000313" key="7">
    <source>
        <dbReference type="EMBL" id="KRK39461.1"/>
    </source>
</evidence>
<dbReference type="Gene3D" id="1.10.1660.10">
    <property type="match status" value="1"/>
</dbReference>
<dbReference type="RefSeq" id="WP_057904260.1">
    <property type="nucleotide sequence ID" value="NZ_AZDA01000043.1"/>
</dbReference>
<feature type="coiled-coil region" evidence="5">
    <location>
        <begin position="83"/>
        <end position="117"/>
    </location>
</feature>
<comment type="caution">
    <text evidence="7">The sequence shown here is derived from an EMBL/GenBank/DDBJ whole genome shotgun (WGS) entry which is preliminary data.</text>
</comment>
<evidence type="ECO:0000313" key="8">
    <source>
        <dbReference type="Proteomes" id="UP000051461"/>
    </source>
</evidence>
<dbReference type="SMART" id="SM00422">
    <property type="entry name" value="HTH_MERR"/>
    <property type="match status" value="1"/>
</dbReference>
<proteinExistence type="predicted"/>
<feature type="domain" description="HTH merR-type" evidence="6">
    <location>
        <begin position="1"/>
        <end position="71"/>
    </location>
</feature>
<dbReference type="EMBL" id="AZDA01000043">
    <property type="protein sequence ID" value="KRK39461.1"/>
    <property type="molecule type" value="Genomic_DNA"/>
</dbReference>
<dbReference type="GO" id="GO:0003677">
    <property type="term" value="F:DNA binding"/>
    <property type="evidence" value="ECO:0007669"/>
    <property type="project" value="UniProtKB-KW"/>
</dbReference>
<keyword evidence="1" id="KW-0678">Repressor</keyword>
<protein>
    <submittedName>
        <fullName evidence="7">Transcription regulator</fullName>
    </submittedName>
</protein>
<dbReference type="SUPFAM" id="SSF46955">
    <property type="entry name" value="Putative DNA-binding domain"/>
    <property type="match status" value="1"/>
</dbReference>
<dbReference type="OrthoDB" id="9811174at2"/>
<sequence>MPYSIGQVATQTGITEYTLRFYDKAGLLPFVKRNAAGRRQFSSADVDFINLISCLKDTGMSLAEIKNFVDMSLAGDVTLPQRLALFKRQQQAVRQQIQDAETRLAKLDHKVRFFQAACDAGSEAAVTGQCVLPVVPAAAETPDHSA</sequence>
<evidence type="ECO:0000256" key="5">
    <source>
        <dbReference type="SAM" id="Coils"/>
    </source>
</evidence>
<gene>
    <name evidence="7" type="ORF">FC07_GL002429</name>
</gene>
<dbReference type="InterPro" id="IPR047057">
    <property type="entry name" value="MerR_fam"/>
</dbReference>
<dbReference type="PANTHER" id="PTHR30204:SF69">
    <property type="entry name" value="MERR-FAMILY TRANSCRIPTIONAL REGULATOR"/>
    <property type="match status" value="1"/>
</dbReference>
<evidence type="ECO:0000259" key="6">
    <source>
        <dbReference type="PROSITE" id="PS50937"/>
    </source>
</evidence>
<organism evidence="7 8">
    <name type="scientific">Loigolactobacillus bifermentans DSM 20003</name>
    <dbReference type="NCBI Taxonomy" id="1423726"/>
    <lineage>
        <taxon>Bacteria</taxon>
        <taxon>Bacillati</taxon>
        <taxon>Bacillota</taxon>
        <taxon>Bacilli</taxon>
        <taxon>Lactobacillales</taxon>
        <taxon>Lactobacillaceae</taxon>
        <taxon>Loigolactobacillus</taxon>
    </lineage>
</organism>
<name>A0A0R1GZ31_9LACO</name>
<reference evidence="7 8" key="1">
    <citation type="journal article" date="2015" name="Genome Announc.">
        <title>Expanding the biotechnology potential of lactobacilli through comparative genomics of 213 strains and associated genera.</title>
        <authorList>
            <person name="Sun Z."/>
            <person name="Harris H.M."/>
            <person name="McCann A."/>
            <person name="Guo C."/>
            <person name="Argimon S."/>
            <person name="Zhang W."/>
            <person name="Yang X."/>
            <person name="Jeffery I.B."/>
            <person name="Cooney J.C."/>
            <person name="Kagawa T.F."/>
            <person name="Liu W."/>
            <person name="Song Y."/>
            <person name="Salvetti E."/>
            <person name="Wrobel A."/>
            <person name="Rasinkangas P."/>
            <person name="Parkhill J."/>
            <person name="Rea M.C."/>
            <person name="O'Sullivan O."/>
            <person name="Ritari J."/>
            <person name="Douillard F.P."/>
            <person name="Paul Ross R."/>
            <person name="Yang R."/>
            <person name="Briner A.E."/>
            <person name="Felis G.E."/>
            <person name="de Vos W.M."/>
            <person name="Barrangou R."/>
            <person name="Klaenhammer T.R."/>
            <person name="Caufield P.W."/>
            <person name="Cui Y."/>
            <person name="Zhang H."/>
            <person name="O'Toole P.W."/>
        </authorList>
    </citation>
    <scope>NUCLEOTIDE SEQUENCE [LARGE SCALE GENOMIC DNA]</scope>
    <source>
        <strain evidence="7 8">DSM 20003</strain>
    </source>
</reference>
<dbReference type="InterPro" id="IPR009061">
    <property type="entry name" value="DNA-bd_dom_put_sf"/>
</dbReference>
<dbReference type="Pfam" id="PF13411">
    <property type="entry name" value="MerR_1"/>
    <property type="match status" value="1"/>
</dbReference>
<keyword evidence="4" id="KW-0804">Transcription</keyword>
<dbReference type="STRING" id="1423726.FC07_GL002429"/>
<evidence type="ECO:0000256" key="2">
    <source>
        <dbReference type="ARBA" id="ARBA00023015"/>
    </source>
</evidence>
<dbReference type="PROSITE" id="PS00552">
    <property type="entry name" value="HTH_MERR_1"/>
    <property type="match status" value="1"/>
</dbReference>
<evidence type="ECO:0000256" key="4">
    <source>
        <dbReference type="ARBA" id="ARBA00023163"/>
    </source>
</evidence>